<dbReference type="Gene3D" id="3.20.20.100">
    <property type="entry name" value="NADP-dependent oxidoreductase domain"/>
    <property type="match status" value="1"/>
</dbReference>
<sequence>MNWQVSEEELEAIGQANRKNRIQLPDGASVPRIGQGTWNMGDMSSAREEEIATLRLGVELGLDLIDTAEMYGDGRSEEMISEAIKGIRDKVFLVSKVYPHNAGKERLVQSCEESLKRLNTDHLDLYLLHWRGEIPLEETVEGMEALVTAGKIARWGVSNLDLEEMQELQRVAKGSRCMVNQVLYHLGSRGIENDLLPWMSGHKIPLMAYSPLAQAGALRKGLVENEVVREIADDHQATPLQVLLAWSIREALVMAIPKASSRRHVIENAAAVRIKLNNDELLKLDFAFPQPSWKVPLDMV</sequence>
<dbReference type="SUPFAM" id="SSF51430">
    <property type="entry name" value="NAD(P)-linked oxidoreductase"/>
    <property type="match status" value="1"/>
</dbReference>
<dbReference type="CDD" id="cd19138">
    <property type="entry name" value="AKR_YeaE"/>
    <property type="match status" value="1"/>
</dbReference>
<organism evidence="5 6">
    <name type="scientific">Paenibacillus agri</name>
    <dbReference type="NCBI Taxonomy" id="2744309"/>
    <lineage>
        <taxon>Bacteria</taxon>
        <taxon>Bacillati</taxon>
        <taxon>Bacillota</taxon>
        <taxon>Bacilli</taxon>
        <taxon>Bacillales</taxon>
        <taxon>Paenibacillaceae</taxon>
        <taxon>Paenibacillus</taxon>
    </lineage>
</organism>
<evidence type="ECO:0000259" key="4">
    <source>
        <dbReference type="Pfam" id="PF00248"/>
    </source>
</evidence>
<dbReference type="PRINTS" id="PR00069">
    <property type="entry name" value="ALDKETRDTASE"/>
</dbReference>
<dbReference type="PANTHER" id="PTHR43638">
    <property type="entry name" value="OXIDOREDUCTASE, ALDO/KETO REDUCTASE FAMILY PROTEIN"/>
    <property type="match status" value="1"/>
</dbReference>
<evidence type="ECO:0000313" key="6">
    <source>
        <dbReference type="Proteomes" id="UP000564806"/>
    </source>
</evidence>
<dbReference type="EMBL" id="JABWCS010000202">
    <property type="protein sequence ID" value="NUU60542.1"/>
    <property type="molecule type" value="Genomic_DNA"/>
</dbReference>
<proteinExistence type="predicted"/>
<dbReference type="PANTHER" id="PTHR43638:SF3">
    <property type="entry name" value="ALDEHYDE REDUCTASE"/>
    <property type="match status" value="1"/>
</dbReference>
<evidence type="ECO:0000256" key="1">
    <source>
        <dbReference type="PIRSR" id="PIRSR000097-1"/>
    </source>
</evidence>
<protein>
    <submittedName>
        <fullName evidence="5">Aldo/keto reductase</fullName>
    </submittedName>
</protein>
<dbReference type="Proteomes" id="UP000564806">
    <property type="component" value="Unassembled WGS sequence"/>
</dbReference>
<evidence type="ECO:0000256" key="2">
    <source>
        <dbReference type="PIRSR" id="PIRSR000097-2"/>
    </source>
</evidence>
<gene>
    <name evidence="5" type="ORF">HPT30_09320</name>
</gene>
<evidence type="ECO:0000313" key="5">
    <source>
        <dbReference type="EMBL" id="NUU60542.1"/>
    </source>
</evidence>
<dbReference type="InterPro" id="IPR036812">
    <property type="entry name" value="NAD(P)_OxRdtase_dom_sf"/>
</dbReference>
<evidence type="ECO:0000256" key="3">
    <source>
        <dbReference type="PIRSR" id="PIRSR000097-3"/>
    </source>
</evidence>
<feature type="binding site" evidence="2">
    <location>
        <position position="129"/>
    </location>
    <ligand>
        <name>substrate</name>
    </ligand>
</feature>
<dbReference type="Pfam" id="PF00248">
    <property type="entry name" value="Aldo_ket_red"/>
    <property type="match status" value="1"/>
</dbReference>
<dbReference type="PIRSF" id="PIRSF000097">
    <property type="entry name" value="AKR"/>
    <property type="match status" value="1"/>
</dbReference>
<dbReference type="RefSeq" id="WP_175371128.1">
    <property type="nucleotide sequence ID" value="NZ_JABWCS010000202.1"/>
</dbReference>
<feature type="active site" description="Proton donor" evidence="1">
    <location>
        <position position="71"/>
    </location>
</feature>
<keyword evidence="6" id="KW-1185">Reference proteome</keyword>
<dbReference type="InterPro" id="IPR020471">
    <property type="entry name" value="AKR"/>
</dbReference>
<dbReference type="InterPro" id="IPR023210">
    <property type="entry name" value="NADP_OxRdtase_dom"/>
</dbReference>
<feature type="site" description="Lowers pKa of active site Tyr" evidence="3">
    <location>
        <position position="96"/>
    </location>
</feature>
<dbReference type="AlphaFoldDB" id="A0A850EPI1"/>
<name>A0A850EPI1_9BACL</name>
<feature type="domain" description="NADP-dependent oxidoreductase" evidence="4">
    <location>
        <begin position="32"/>
        <end position="285"/>
    </location>
</feature>
<dbReference type="GO" id="GO:0016491">
    <property type="term" value="F:oxidoreductase activity"/>
    <property type="evidence" value="ECO:0007669"/>
    <property type="project" value="InterPro"/>
</dbReference>
<comment type="caution">
    <text evidence="5">The sequence shown here is derived from an EMBL/GenBank/DDBJ whole genome shotgun (WGS) entry which is preliminary data.</text>
</comment>
<reference evidence="5" key="1">
    <citation type="submission" date="2020-06" db="EMBL/GenBank/DDBJ databases">
        <title>Paenibacillus sp. nov., isolated from soil.</title>
        <authorList>
            <person name="Seo Y.L."/>
        </authorList>
    </citation>
    <scope>NUCLEOTIDE SEQUENCE [LARGE SCALE GENOMIC DNA]</scope>
    <source>
        <strain evidence="5">JW14</strain>
    </source>
</reference>
<accession>A0A850EPI1</accession>